<proteinExistence type="predicted"/>
<evidence type="ECO:0000256" key="1">
    <source>
        <dbReference type="SAM" id="MobiDB-lite"/>
    </source>
</evidence>
<keyword evidence="5" id="KW-1185">Reference proteome</keyword>
<feature type="transmembrane region" description="Helical" evidence="2">
    <location>
        <begin position="84"/>
        <end position="104"/>
    </location>
</feature>
<feature type="transmembrane region" description="Helical" evidence="2">
    <location>
        <begin position="237"/>
        <end position="254"/>
    </location>
</feature>
<evidence type="ECO:0000313" key="4">
    <source>
        <dbReference type="EMBL" id="GIJ05105.1"/>
    </source>
</evidence>
<comment type="caution">
    <text evidence="4">The sequence shown here is derived from an EMBL/GenBank/DDBJ whole genome shotgun (WGS) entry which is preliminary data.</text>
</comment>
<feature type="transmembrane region" description="Helical" evidence="2">
    <location>
        <begin position="12"/>
        <end position="29"/>
    </location>
</feature>
<accession>A0A8J3YBU2</accession>
<organism evidence="4 5">
    <name type="scientific">Spirilliplanes yamanashiensis</name>
    <dbReference type="NCBI Taxonomy" id="42233"/>
    <lineage>
        <taxon>Bacteria</taxon>
        <taxon>Bacillati</taxon>
        <taxon>Actinomycetota</taxon>
        <taxon>Actinomycetes</taxon>
        <taxon>Micromonosporales</taxon>
        <taxon>Micromonosporaceae</taxon>
        <taxon>Spirilliplanes</taxon>
    </lineage>
</organism>
<feature type="transmembrane region" description="Helical" evidence="2">
    <location>
        <begin position="188"/>
        <end position="205"/>
    </location>
</feature>
<protein>
    <recommendedName>
        <fullName evidence="3">Acyltransferase 3 domain-containing protein</fullName>
    </recommendedName>
</protein>
<feature type="transmembrane region" description="Helical" evidence="2">
    <location>
        <begin position="333"/>
        <end position="353"/>
    </location>
</feature>
<dbReference type="GO" id="GO:0000271">
    <property type="term" value="P:polysaccharide biosynthetic process"/>
    <property type="evidence" value="ECO:0007669"/>
    <property type="project" value="TreeGrafter"/>
</dbReference>
<dbReference type="PANTHER" id="PTHR23028:SF131">
    <property type="entry name" value="BLR2367 PROTEIN"/>
    <property type="match status" value="1"/>
</dbReference>
<dbReference type="InterPro" id="IPR050879">
    <property type="entry name" value="Acyltransferase_3"/>
</dbReference>
<feature type="transmembrane region" description="Helical" evidence="2">
    <location>
        <begin position="124"/>
        <end position="150"/>
    </location>
</feature>
<feature type="transmembrane region" description="Helical" evidence="2">
    <location>
        <begin position="162"/>
        <end position="182"/>
    </location>
</feature>
<feature type="transmembrane region" description="Helical" evidence="2">
    <location>
        <begin position="212"/>
        <end position="231"/>
    </location>
</feature>
<feature type="compositionally biased region" description="Basic residues" evidence="1">
    <location>
        <begin position="397"/>
        <end position="415"/>
    </location>
</feature>
<keyword evidence="2" id="KW-0472">Membrane</keyword>
<name>A0A8J3YBU2_9ACTN</name>
<evidence type="ECO:0000256" key="2">
    <source>
        <dbReference type="SAM" id="Phobius"/>
    </source>
</evidence>
<dbReference type="EMBL" id="BOOY01000031">
    <property type="protein sequence ID" value="GIJ05105.1"/>
    <property type="molecule type" value="Genomic_DNA"/>
</dbReference>
<feature type="transmembrane region" description="Helical" evidence="2">
    <location>
        <begin position="299"/>
        <end position="321"/>
    </location>
</feature>
<evidence type="ECO:0000313" key="5">
    <source>
        <dbReference type="Proteomes" id="UP000652013"/>
    </source>
</evidence>
<reference evidence="4" key="1">
    <citation type="submission" date="2021-01" db="EMBL/GenBank/DDBJ databases">
        <title>Whole genome shotgun sequence of Spirilliplanes yamanashiensis NBRC 15828.</title>
        <authorList>
            <person name="Komaki H."/>
            <person name="Tamura T."/>
        </authorList>
    </citation>
    <scope>NUCLEOTIDE SEQUENCE</scope>
    <source>
        <strain evidence="4">NBRC 15828</strain>
    </source>
</reference>
<feature type="transmembrane region" description="Helical" evidence="2">
    <location>
        <begin position="365"/>
        <end position="386"/>
    </location>
</feature>
<gene>
    <name evidence="4" type="ORF">Sya03_44570</name>
</gene>
<sequence length="470" mass="49124">MPAARTTDRLAWLDGLRAVAALLVLYAHLSHHLLRPARAVSAEWLHAGTAGVLLFFLVSGYIVPASLERHGDLRSFWVNRVFRLFPLYLAVGGLVAALGAAGLVPVDPYLAAHPGTAALAHATMLPHLLGVPLLTAVFWTLTFEMVFYLLISALWALRLRRAAAPVALALGGAGVLSAPLPATLPPPAVAVPAAAVVLVLGLAAVTSGRRWAAPAGGLLLAGLAGTLLAAGQDPAHAWDGLLIVAVMFAGATLHRADHARTGRRRAALVAALACAAVGAALVVVWFAELAALGAPTATYRARAVLTLAVVAGAFALARWAGRAPRPLAALGRISYSVYLLHVVLIQLLAPVLGRLADRLPLAAEAVAAAAFTGLLAGLSWLTWRYVELPGQRLGRHLSRHLSGRRSSRRAGRRGGARPEPPSGGDGDRDAVVVRQRQPGPQVAVLGDPLEVVRAAAAEQRVRARRGDELR</sequence>
<dbReference type="AlphaFoldDB" id="A0A8J3YBU2"/>
<dbReference type="Pfam" id="PF01757">
    <property type="entry name" value="Acyl_transf_3"/>
    <property type="match status" value="1"/>
</dbReference>
<feature type="region of interest" description="Disordered" evidence="1">
    <location>
        <begin position="397"/>
        <end position="440"/>
    </location>
</feature>
<keyword evidence="2" id="KW-0812">Transmembrane</keyword>
<dbReference type="GO" id="GO:0016747">
    <property type="term" value="F:acyltransferase activity, transferring groups other than amino-acyl groups"/>
    <property type="evidence" value="ECO:0007669"/>
    <property type="project" value="InterPro"/>
</dbReference>
<dbReference type="InterPro" id="IPR002656">
    <property type="entry name" value="Acyl_transf_3_dom"/>
</dbReference>
<feature type="domain" description="Acyltransferase 3" evidence="3">
    <location>
        <begin position="11"/>
        <end position="380"/>
    </location>
</feature>
<keyword evidence="2" id="KW-1133">Transmembrane helix</keyword>
<dbReference type="PANTHER" id="PTHR23028">
    <property type="entry name" value="ACETYLTRANSFERASE"/>
    <property type="match status" value="1"/>
</dbReference>
<feature type="transmembrane region" description="Helical" evidence="2">
    <location>
        <begin position="266"/>
        <end position="287"/>
    </location>
</feature>
<feature type="transmembrane region" description="Helical" evidence="2">
    <location>
        <begin position="44"/>
        <end position="63"/>
    </location>
</feature>
<evidence type="ECO:0000259" key="3">
    <source>
        <dbReference type="Pfam" id="PF01757"/>
    </source>
</evidence>
<dbReference type="GO" id="GO:0016020">
    <property type="term" value="C:membrane"/>
    <property type="evidence" value="ECO:0007669"/>
    <property type="project" value="TreeGrafter"/>
</dbReference>
<dbReference type="Proteomes" id="UP000652013">
    <property type="component" value="Unassembled WGS sequence"/>
</dbReference>